<keyword evidence="9" id="KW-0862">Zinc</keyword>
<organism evidence="16">
    <name type="scientific">Capitella teleta</name>
    <name type="common">Polychaete worm</name>
    <dbReference type="NCBI Taxonomy" id="283909"/>
    <lineage>
        <taxon>Eukaryota</taxon>
        <taxon>Metazoa</taxon>
        <taxon>Spiralia</taxon>
        <taxon>Lophotrochozoa</taxon>
        <taxon>Annelida</taxon>
        <taxon>Polychaeta</taxon>
        <taxon>Sedentaria</taxon>
        <taxon>Scolecida</taxon>
        <taxon>Capitellidae</taxon>
        <taxon>Capitella</taxon>
    </lineage>
</organism>
<dbReference type="OMA" id="KQCITIF"/>
<dbReference type="EMBL" id="KB312025">
    <property type="protein sequence ID" value="ELT88000.1"/>
    <property type="molecule type" value="Genomic_DNA"/>
</dbReference>
<dbReference type="InterPro" id="IPR013083">
    <property type="entry name" value="Znf_RING/FYVE/PHD"/>
</dbReference>
<evidence type="ECO:0000256" key="8">
    <source>
        <dbReference type="ARBA" id="ARBA00022786"/>
    </source>
</evidence>
<feature type="compositionally biased region" description="Low complexity" evidence="14">
    <location>
        <begin position="74"/>
        <end position="89"/>
    </location>
</feature>
<evidence type="ECO:0000313" key="16">
    <source>
        <dbReference type="EMBL" id="ELT88000.1"/>
    </source>
</evidence>
<evidence type="ECO:0000256" key="2">
    <source>
        <dbReference type="ARBA" id="ARBA00004718"/>
    </source>
</evidence>
<evidence type="ECO:0000256" key="4">
    <source>
        <dbReference type="ARBA" id="ARBA00020923"/>
    </source>
</evidence>
<evidence type="ECO:0000259" key="15">
    <source>
        <dbReference type="PROSITE" id="PS51044"/>
    </source>
</evidence>
<keyword evidence="5" id="KW-0808">Transferase</keyword>
<evidence type="ECO:0000256" key="5">
    <source>
        <dbReference type="ARBA" id="ARBA00022679"/>
    </source>
</evidence>
<dbReference type="PROSITE" id="PS51044">
    <property type="entry name" value="ZF_SP_RING"/>
    <property type="match status" value="1"/>
</dbReference>
<reference evidence="18" key="1">
    <citation type="submission" date="2012-12" db="EMBL/GenBank/DDBJ databases">
        <authorList>
            <person name="Hellsten U."/>
            <person name="Grimwood J."/>
            <person name="Chapman J.A."/>
            <person name="Shapiro H."/>
            <person name="Aerts A."/>
            <person name="Otillar R.P."/>
            <person name="Terry A.Y."/>
            <person name="Boore J.L."/>
            <person name="Simakov O."/>
            <person name="Marletaz F."/>
            <person name="Cho S.-J."/>
            <person name="Edsinger-Gonzales E."/>
            <person name="Havlak P."/>
            <person name="Kuo D.-H."/>
            <person name="Larsson T."/>
            <person name="Lv J."/>
            <person name="Arendt D."/>
            <person name="Savage R."/>
            <person name="Osoegawa K."/>
            <person name="de Jong P."/>
            <person name="Lindberg D.R."/>
            <person name="Seaver E.C."/>
            <person name="Weisblat D.A."/>
            <person name="Putnam N.H."/>
            <person name="Grigoriev I.V."/>
            <person name="Rokhsar D.S."/>
        </authorList>
    </citation>
    <scope>NUCLEOTIDE SEQUENCE</scope>
    <source>
        <strain evidence="18">I ESC-2004</strain>
    </source>
</reference>
<evidence type="ECO:0000256" key="13">
    <source>
        <dbReference type="PROSITE-ProRule" id="PRU00452"/>
    </source>
</evidence>
<dbReference type="Gene3D" id="3.30.40.10">
    <property type="entry name" value="Zinc/RING finger domain, C3HC4 (zinc finger)"/>
    <property type="match status" value="1"/>
</dbReference>
<protein>
    <recommendedName>
        <fullName evidence="4">E3 SUMO-protein ligase NSE2</fullName>
    </recommendedName>
    <alternativeName>
        <fullName evidence="11">E3 SUMO-protein transferase NSE2</fullName>
    </alternativeName>
    <alternativeName>
        <fullName evidence="12">Non-structural maintenance of chromosomes element 2 homolog</fullName>
    </alternativeName>
</protein>
<feature type="compositionally biased region" description="Pro residues" evidence="14">
    <location>
        <begin position="173"/>
        <end position="182"/>
    </location>
</feature>
<comment type="similarity">
    <text evidence="3">Belongs to the NSE2 family.</text>
</comment>
<keyword evidence="8" id="KW-0833">Ubl conjugation pathway</keyword>
<sequence>MERAFSELNLCTSVEQLSVCSKCTHPSNNPQVCDSCGHSLSEDNAAAVYTSNPKRPRTAAQEAPVVNGNGHHFSAASSAPQQAQIQSAPGSVRPQALYVNLNNPAYPVLGVGDSSARMPRTQNDLNPMPNLMSSAAMQAPQMIGNMPPGISNSMMANMMTPMQQQSLLTMPPNGQPRPPPPLTSMQPQVSLPGFNLQPPPYMPTAINTRNSRPAPVPQPPSASSSSTSSNQEPAGTATLTNVAAYQIRIGSRKFNPVSTVQFKEDGVLFTLRNFTFAPVLLNARAIIRCRANLKNALYPVIMLYLEGSCMRQIRSIFELSEREFSENSPIDLRRCITIFPQFELDNKCNLTRMIKGIAQSFERMVQKYPRSNAILDLISNDEAIDLITGSCIDEEDVPSSAPMSSASAPHMGPAPPNVALAPRFSGSQVSASVPNNSIGPPPTPRGAAPMLRMPSDDAVWQQMQKNLVTGGVYHVVEGSVLHFVSKFRLDYDQLAEEALHISRAWQLADSQVQNMEVQLKTKHTCIGNLRINEPVTVKIKTDSPSGIFFSCRLWRQNKMLYIPVEEMVQCKKSTVDGFCALFIRPSDQIVNQFNQFLGTNDVGKWFIAMILQDLSSEQRDALVQMKRPGQNGRPIFETLAVPNAFALYSELTNNKRVHVLKLVDDLTEVTYQGKTDMARMTAHLLEGDSSSTDAAAAAAADDDDDVVMTSEEVGVKCPYTQAIMKQPIRNKICNHNYEKSAIHEFILRKKGTAKCPYAGCGNVKPMSLGDLEDNRELKEYIEKMKPS</sequence>
<keyword evidence="10" id="KW-0539">Nucleus</keyword>
<dbReference type="OrthoDB" id="26899at2759"/>
<evidence type="ECO:0000256" key="11">
    <source>
        <dbReference type="ARBA" id="ARBA00031731"/>
    </source>
</evidence>
<dbReference type="GO" id="GO:0008270">
    <property type="term" value="F:zinc ion binding"/>
    <property type="evidence" value="ECO:0007669"/>
    <property type="project" value="UniProtKB-KW"/>
</dbReference>
<feature type="region of interest" description="Disordered" evidence="14">
    <location>
        <begin position="69"/>
        <end position="89"/>
    </location>
</feature>
<evidence type="ECO:0000256" key="3">
    <source>
        <dbReference type="ARBA" id="ARBA00008212"/>
    </source>
</evidence>
<dbReference type="EMBL" id="AMQN01003513">
    <property type="status" value="NOT_ANNOTATED_CDS"/>
    <property type="molecule type" value="Genomic_DNA"/>
</dbReference>
<gene>
    <name evidence="16" type="ORF">CAPTEDRAFT_225512</name>
</gene>
<dbReference type="Proteomes" id="UP000014760">
    <property type="component" value="Unassembled WGS sequence"/>
</dbReference>
<dbReference type="InterPro" id="IPR026846">
    <property type="entry name" value="Nse2(Mms21)"/>
</dbReference>
<evidence type="ECO:0000256" key="12">
    <source>
        <dbReference type="ARBA" id="ARBA00032533"/>
    </source>
</evidence>
<dbReference type="EMBL" id="AMQN01003514">
    <property type="status" value="NOT_ANNOTATED_CDS"/>
    <property type="molecule type" value="Genomic_DNA"/>
</dbReference>
<dbReference type="Pfam" id="PF11789">
    <property type="entry name" value="zf-Nse"/>
    <property type="match status" value="1"/>
</dbReference>
<name>R7T9B4_CAPTE</name>
<dbReference type="CDD" id="cd16651">
    <property type="entry name" value="SPL-RING_NSE2"/>
    <property type="match status" value="1"/>
</dbReference>
<evidence type="ECO:0000256" key="7">
    <source>
        <dbReference type="ARBA" id="ARBA00022771"/>
    </source>
</evidence>
<evidence type="ECO:0000256" key="10">
    <source>
        <dbReference type="ARBA" id="ARBA00023242"/>
    </source>
</evidence>
<dbReference type="PANTHER" id="PTHR21330">
    <property type="entry name" value="E3 SUMO-PROTEIN LIGASE NSE2"/>
    <property type="match status" value="1"/>
</dbReference>
<accession>R7T9B4</accession>
<dbReference type="EnsemblMetazoa" id="CapteT225512">
    <property type="protein sequence ID" value="CapteP225512"/>
    <property type="gene ID" value="CapteG225512"/>
</dbReference>
<dbReference type="InterPro" id="IPR004181">
    <property type="entry name" value="Znf_MIZ"/>
</dbReference>
<dbReference type="AlphaFoldDB" id="R7T9B4"/>
<evidence type="ECO:0000313" key="17">
    <source>
        <dbReference type="EnsemblMetazoa" id="CapteP225512"/>
    </source>
</evidence>
<dbReference type="GO" id="GO:0061665">
    <property type="term" value="F:SUMO ligase activity"/>
    <property type="evidence" value="ECO:0007669"/>
    <property type="project" value="TreeGrafter"/>
</dbReference>
<reference evidence="16 18" key="2">
    <citation type="journal article" date="2013" name="Nature">
        <title>Insights into bilaterian evolution from three spiralian genomes.</title>
        <authorList>
            <person name="Simakov O."/>
            <person name="Marletaz F."/>
            <person name="Cho S.J."/>
            <person name="Edsinger-Gonzales E."/>
            <person name="Havlak P."/>
            <person name="Hellsten U."/>
            <person name="Kuo D.H."/>
            <person name="Larsson T."/>
            <person name="Lv J."/>
            <person name="Arendt D."/>
            <person name="Savage R."/>
            <person name="Osoegawa K."/>
            <person name="de Jong P."/>
            <person name="Grimwood J."/>
            <person name="Chapman J.A."/>
            <person name="Shapiro H."/>
            <person name="Aerts A."/>
            <person name="Otillar R.P."/>
            <person name="Terry A.Y."/>
            <person name="Boore J.L."/>
            <person name="Grigoriev I.V."/>
            <person name="Lindberg D.R."/>
            <person name="Seaver E.C."/>
            <person name="Weisblat D.A."/>
            <person name="Putnam N.H."/>
            <person name="Rokhsar D.S."/>
        </authorList>
    </citation>
    <scope>NUCLEOTIDE SEQUENCE</scope>
    <source>
        <strain evidence="16 18">I ESC-2004</strain>
    </source>
</reference>
<dbReference type="HOGENOM" id="CLU_356500_0_0_1"/>
<dbReference type="STRING" id="283909.R7T9B4"/>
<dbReference type="UniPathway" id="UPA00886"/>
<comment type="subcellular location">
    <subcellularLocation>
        <location evidence="1">Nucleus</location>
    </subcellularLocation>
</comment>
<evidence type="ECO:0000256" key="1">
    <source>
        <dbReference type="ARBA" id="ARBA00004123"/>
    </source>
</evidence>
<feature type="domain" description="SP-RING-type" evidence="15">
    <location>
        <begin position="702"/>
        <end position="786"/>
    </location>
</feature>
<dbReference type="SUPFAM" id="SSF57850">
    <property type="entry name" value="RING/U-box"/>
    <property type="match status" value="1"/>
</dbReference>
<dbReference type="GO" id="GO:0005634">
    <property type="term" value="C:nucleus"/>
    <property type="evidence" value="ECO:0007669"/>
    <property type="project" value="UniProtKB-SubCell"/>
</dbReference>
<dbReference type="GO" id="GO:0000724">
    <property type="term" value="P:double-strand break repair via homologous recombination"/>
    <property type="evidence" value="ECO:0007669"/>
    <property type="project" value="InterPro"/>
</dbReference>
<evidence type="ECO:0000256" key="9">
    <source>
        <dbReference type="ARBA" id="ARBA00022833"/>
    </source>
</evidence>
<dbReference type="GO" id="GO:0016925">
    <property type="term" value="P:protein sumoylation"/>
    <property type="evidence" value="ECO:0007669"/>
    <property type="project" value="UniProtKB-UniPathway"/>
</dbReference>
<feature type="region of interest" description="Disordered" evidence="14">
    <location>
        <begin position="166"/>
        <end position="234"/>
    </location>
</feature>
<proteinExistence type="inferred from homology"/>
<keyword evidence="6" id="KW-0479">Metal-binding</keyword>
<comment type="pathway">
    <text evidence="2">Protein modification; protein sumoylation.</text>
</comment>
<dbReference type="PANTHER" id="PTHR21330:SF1">
    <property type="entry name" value="E3 SUMO-PROTEIN LIGASE NSE2"/>
    <property type="match status" value="1"/>
</dbReference>
<keyword evidence="18" id="KW-1185">Reference proteome</keyword>
<evidence type="ECO:0000313" key="18">
    <source>
        <dbReference type="Proteomes" id="UP000014760"/>
    </source>
</evidence>
<dbReference type="GO" id="GO:0030915">
    <property type="term" value="C:Smc5-Smc6 complex"/>
    <property type="evidence" value="ECO:0007669"/>
    <property type="project" value="InterPro"/>
</dbReference>
<keyword evidence="7 13" id="KW-0863">Zinc-finger</keyword>
<evidence type="ECO:0000256" key="14">
    <source>
        <dbReference type="SAM" id="MobiDB-lite"/>
    </source>
</evidence>
<reference evidence="17" key="3">
    <citation type="submission" date="2015-06" db="UniProtKB">
        <authorList>
            <consortium name="EnsemblMetazoa"/>
        </authorList>
    </citation>
    <scope>IDENTIFICATION</scope>
</reference>
<evidence type="ECO:0000256" key="6">
    <source>
        <dbReference type="ARBA" id="ARBA00022723"/>
    </source>
</evidence>